<proteinExistence type="predicted"/>
<evidence type="ECO:0000313" key="2">
    <source>
        <dbReference type="Proteomes" id="UP001501845"/>
    </source>
</evidence>
<accession>A0ABP7YSE4</accession>
<evidence type="ECO:0008006" key="3">
    <source>
        <dbReference type="Google" id="ProtNLM"/>
    </source>
</evidence>
<evidence type="ECO:0000313" key="1">
    <source>
        <dbReference type="EMBL" id="GAA4140541.1"/>
    </source>
</evidence>
<reference evidence="2" key="1">
    <citation type="journal article" date="2019" name="Int. J. Syst. Evol. Microbiol.">
        <title>The Global Catalogue of Microorganisms (GCM) 10K type strain sequencing project: providing services to taxonomists for standard genome sequencing and annotation.</title>
        <authorList>
            <consortium name="The Broad Institute Genomics Platform"/>
            <consortium name="The Broad Institute Genome Sequencing Center for Infectious Disease"/>
            <person name="Wu L."/>
            <person name="Ma J."/>
        </authorList>
    </citation>
    <scope>NUCLEOTIDE SEQUENCE [LARGE SCALE GENOMIC DNA]</scope>
    <source>
        <strain evidence="2">JCM 17589</strain>
    </source>
</reference>
<protein>
    <recommendedName>
        <fullName evidence="3">Secreted protein</fullName>
    </recommendedName>
</protein>
<sequence length="144" mass="16097">MVTALAAAVLFVSAALLLTLALLISVRGRKSTAQAIKLLPEPLDAFLGRLGRWLVSLWRASPEGTQHEGLPAAVRGDTRVGVRLRVIGALLPDSEKWRLEETMDHRNELRKQGGRLPRFYYLISIAGACRMRWEAWADPKRQVD</sequence>
<name>A0ABP7YSE4_9ACTN</name>
<gene>
    <name evidence="1" type="ORF">GCM10022285_40060</name>
</gene>
<organism evidence="1 2">
    <name type="scientific">Streptomyces tunisiensis</name>
    <dbReference type="NCBI Taxonomy" id="948699"/>
    <lineage>
        <taxon>Bacteria</taxon>
        <taxon>Bacillati</taxon>
        <taxon>Actinomycetota</taxon>
        <taxon>Actinomycetes</taxon>
        <taxon>Kitasatosporales</taxon>
        <taxon>Streptomycetaceae</taxon>
        <taxon>Streptomyces</taxon>
    </lineage>
</organism>
<dbReference type="RefSeq" id="WP_210908056.1">
    <property type="nucleotide sequence ID" value="NZ_BAABBU010000016.1"/>
</dbReference>
<keyword evidence="2" id="KW-1185">Reference proteome</keyword>
<comment type="caution">
    <text evidence="1">The sequence shown here is derived from an EMBL/GenBank/DDBJ whole genome shotgun (WGS) entry which is preliminary data.</text>
</comment>
<dbReference type="EMBL" id="BAABBU010000016">
    <property type="protein sequence ID" value="GAA4140541.1"/>
    <property type="molecule type" value="Genomic_DNA"/>
</dbReference>
<dbReference type="Proteomes" id="UP001501845">
    <property type="component" value="Unassembled WGS sequence"/>
</dbReference>